<dbReference type="PANTHER" id="PTHR41317:SF1">
    <property type="entry name" value="PD-(D_E)XK NUCLEASE FAMILY TRANSPOSASE"/>
    <property type="match status" value="1"/>
</dbReference>
<dbReference type="PATRIC" id="fig|86662.25.peg.1082"/>
<dbReference type="NCBIfam" id="TIGR01784">
    <property type="entry name" value="T_den_put_tspse"/>
    <property type="match status" value="1"/>
</dbReference>
<organism evidence="1 2">
    <name type="scientific">Bacillus mycoides</name>
    <dbReference type="NCBI Taxonomy" id="1405"/>
    <lineage>
        <taxon>Bacteria</taxon>
        <taxon>Bacillati</taxon>
        <taxon>Bacillota</taxon>
        <taxon>Bacilli</taxon>
        <taxon>Bacillales</taxon>
        <taxon>Bacillaceae</taxon>
        <taxon>Bacillus</taxon>
        <taxon>Bacillus cereus group</taxon>
    </lineage>
</organism>
<comment type="caution">
    <text evidence="1">The sequence shown here is derived from an EMBL/GenBank/DDBJ whole genome shotgun (WGS) entry which is preliminary data.</text>
</comment>
<protein>
    <submittedName>
        <fullName evidence="1">PD-(D/E)XK nuclease family transposase</fullName>
    </submittedName>
</protein>
<sequence>MSKQLVNLRIDFAFKQLFGTSGNEDILITFLNAMLQESLESPITSLQLKDPHLHREYEDDKLSILDVSATLNTGTKVNVEIQFNNTHNMIKRSLYYWGKLYTSQLKKGMPYSSLRKTITINLLNYIIFQEDEEFHTTGNLWNKEQNQLLSDDIEVHVVEIPKLMEQWRQEKVNPWENPFARWLLLLPANEDEHLTQQLEDIAMNQDPILQKAIDKWEQMSQDSSFREAYEAREKALMDEAAKFAYAEEEGMRQGFEKGMKEGIEKGIEKGIENGIQQGKIQMIKEMHGLGLPFETIAKVSKLREVEVKRILQVT</sequence>
<dbReference type="Proteomes" id="UP000175706">
    <property type="component" value="Unassembled WGS sequence"/>
</dbReference>
<dbReference type="AlphaFoldDB" id="A0A1E8BBH0"/>
<evidence type="ECO:0000313" key="2">
    <source>
        <dbReference type="Proteomes" id="UP000175706"/>
    </source>
</evidence>
<dbReference type="Pfam" id="PF12784">
    <property type="entry name" value="PDDEXK_2"/>
    <property type="match status" value="1"/>
</dbReference>
<dbReference type="RefSeq" id="WP_070141222.1">
    <property type="nucleotide sequence ID" value="NZ_LXLT01000018.1"/>
</dbReference>
<proteinExistence type="predicted"/>
<accession>A0A1E8BBH0</accession>
<dbReference type="EMBL" id="LXLT01000018">
    <property type="protein sequence ID" value="OFD82522.1"/>
    <property type="molecule type" value="Genomic_DNA"/>
</dbReference>
<name>A0A1E8BBH0_BACMY</name>
<gene>
    <name evidence="1" type="ORF">BWGOE8_11070</name>
</gene>
<dbReference type="InterPro" id="IPR010106">
    <property type="entry name" value="RpnA"/>
</dbReference>
<reference evidence="1 2" key="1">
    <citation type="submission" date="2016-05" db="EMBL/GenBank/DDBJ databases">
        <title>Bacillus thuringiensis and Bacillus weihenstephanensis as novel biocontrol agents of wilt causing Verticillium species.</title>
        <authorList>
            <person name="Hollensteiner J."/>
            <person name="Wemheuer F."/>
            <person name="Harting R."/>
            <person name="Kolarzyk A."/>
            <person name="Diaz-Valerio S."/>
            <person name="Poehlein A."/>
            <person name="Brzuszkiewicz E."/>
            <person name="Nesemann K."/>
            <person name="Braus-Stromeyer S."/>
            <person name="Braus G."/>
            <person name="Daniel R."/>
            <person name="Liesegang H."/>
        </authorList>
    </citation>
    <scope>NUCLEOTIDE SEQUENCE [LARGE SCALE GENOMIC DNA]</scope>
    <source>
        <strain evidence="1 2">GOE8</strain>
    </source>
</reference>
<dbReference type="PANTHER" id="PTHR41317">
    <property type="entry name" value="PD-(D_E)XK NUCLEASE FAMILY TRANSPOSASE"/>
    <property type="match status" value="1"/>
</dbReference>
<evidence type="ECO:0000313" key="1">
    <source>
        <dbReference type="EMBL" id="OFD82522.1"/>
    </source>
</evidence>